<evidence type="ECO:0000256" key="2">
    <source>
        <dbReference type="ARBA" id="ARBA00022884"/>
    </source>
</evidence>
<dbReference type="PANTHER" id="PTHR34654:SF1">
    <property type="entry name" value="RNA-BINDING PROTEIN KHPA"/>
    <property type="match status" value="1"/>
</dbReference>
<dbReference type="EMBL" id="JAMPKM010000002">
    <property type="protein sequence ID" value="MEP0816533.1"/>
    <property type="molecule type" value="Genomic_DNA"/>
</dbReference>
<organism evidence="4 5">
    <name type="scientific">Trichocoleus desertorum GB2-A4</name>
    <dbReference type="NCBI Taxonomy" id="2933944"/>
    <lineage>
        <taxon>Bacteria</taxon>
        <taxon>Bacillati</taxon>
        <taxon>Cyanobacteriota</taxon>
        <taxon>Cyanophyceae</taxon>
        <taxon>Leptolyngbyales</taxon>
        <taxon>Trichocoleusaceae</taxon>
        <taxon>Trichocoleus</taxon>
    </lineage>
</organism>
<evidence type="ECO:0000256" key="3">
    <source>
        <dbReference type="SAM" id="MobiDB-lite"/>
    </source>
</evidence>
<gene>
    <name evidence="4" type="ORF">NC998_05435</name>
</gene>
<feature type="compositionally biased region" description="Low complexity" evidence="3">
    <location>
        <begin position="113"/>
        <end position="122"/>
    </location>
</feature>
<reference evidence="4 5" key="1">
    <citation type="submission" date="2022-04" db="EMBL/GenBank/DDBJ databases">
        <title>Positive selection, recombination, and allopatry shape intraspecific diversity of widespread and dominant cyanobacteria.</title>
        <authorList>
            <person name="Wei J."/>
            <person name="Shu W."/>
            <person name="Hu C."/>
        </authorList>
    </citation>
    <scope>NUCLEOTIDE SEQUENCE [LARGE SCALE GENOMIC DNA]</scope>
    <source>
        <strain evidence="4 5">GB2-A4</strain>
    </source>
</reference>
<keyword evidence="1" id="KW-0963">Cytoplasm</keyword>
<dbReference type="InterPro" id="IPR020627">
    <property type="entry name" value="KhpA"/>
</dbReference>
<name>A0ABV0J5J1_9CYAN</name>
<dbReference type="RefSeq" id="WP_242016845.1">
    <property type="nucleotide sequence ID" value="NZ_JAMPKM010000002.1"/>
</dbReference>
<feature type="region of interest" description="Disordered" evidence="3">
    <location>
        <begin position="104"/>
        <end position="136"/>
    </location>
</feature>
<dbReference type="CDD" id="cd22533">
    <property type="entry name" value="KH-II_YlqC-like"/>
    <property type="match status" value="1"/>
</dbReference>
<keyword evidence="2" id="KW-0694">RNA-binding</keyword>
<accession>A0ABV0J5J1</accession>
<protein>
    <submittedName>
        <fullName evidence="4">KH domain-containing protein</fullName>
    </submittedName>
</protein>
<comment type="caution">
    <text evidence="4">The sequence shown here is derived from an EMBL/GenBank/DDBJ whole genome shotgun (WGS) entry which is preliminary data.</text>
</comment>
<sequence>MPESSSREGLGHSTPPRSAIPNYVELVRFLIQPFLESPESLKVDCELSASRPKIWIRLAFDSLDKGRVFGRGGRNIQAIRTVLEAAAQSSGQAIYLDVFGGDPVGNRDEAAEPESSSKSQPPRSAPPKSAPKLRTQ</sequence>
<evidence type="ECO:0000256" key="1">
    <source>
        <dbReference type="ARBA" id="ARBA00022490"/>
    </source>
</evidence>
<evidence type="ECO:0000313" key="4">
    <source>
        <dbReference type="EMBL" id="MEP0816533.1"/>
    </source>
</evidence>
<evidence type="ECO:0000313" key="5">
    <source>
        <dbReference type="Proteomes" id="UP001464891"/>
    </source>
</evidence>
<keyword evidence="5" id="KW-1185">Reference proteome</keyword>
<proteinExistence type="predicted"/>
<dbReference type="Pfam" id="PF13083">
    <property type="entry name" value="KH_KhpA-B"/>
    <property type="match status" value="1"/>
</dbReference>
<dbReference type="Proteomes" id="UP001464891">
    <property type="component" value="Unassembled WGS sequence"/>
</dbReference>
<dbReference type="PANTHER" id="PTHR34654">
    <property type="entry name" value="UPF0109 PROTEIN SCO5592"/>
    <property type="match status" value="1"/>
</dbReference>